<dbReference type="SMART" id="SM00100">
    <property type="entry name" value="cNMP"/>
    <property type="match status" value="1"/>
</dbReference>
<evidence type="ECO:0000259" key="4">
    <source>
        <dbReference type="PROSITE" id="PS50042"/>
    </source>
</evidence>
<dbReference type="InterPro" id="IPR050397">
    <property type="entry name" value="Env_Response_Regulators"/>
</dbReference>
<dbReference type="PANTHER" id="PTHR24567">
    <property type="entry name" value="CRP FAMILY TRANSCRIPTIONAL REGULATORY PROTEIN"/>
    <property type="match status" value="1"/>
</dbReference>
<evidence type="ECO:0000256" key="3">
    <source>
        <dbReference type="ARBA" id="ARBA00023163"/>
    </source>
</evidence>
<feature type="domain" description="HTH crp-type" evidence="5">
    <location>
        <begin position="162"/>
        <end position="228"/>
    </location>
</feature>
<dbReference type="AlphaFoldDB" id="A0A1E3WBL2"/>
<proteinExistence type="predicted"/>
<dbReference type="OrthoDB" id="7506088at2"/>
<dbReference type="GO" id="GO:0003700">
    <property type="term" value="F:DNA-binding transcription factor activity"/>
    <property type="evidence" value="ECO:0007669"/>
    <property type="project" value="TreeGrafter"/>
</dbReference>
<evidence type="ECO:0000313" key="7">
    <source>
        <dbReference type="Proteomes" id="UP000095042"/>
    </source>
</evidence>
<evidence type="ECO:0000259" key="5">
    <source>
        <dbReference type="PROSITE" id="PS51063"/>
    </source>
</evidence>
<dbReference type="GO" id="GO:0003677">
    <property type="term" value="F:DNA binding"/>
    <property type="evidence" value="ECO:0007669"/>
    <property type="project" value="UniProtKB-KW"/>
</dbReference>
<keyword evidence="1" id="KW-0805">Transcription regulation</keyword>
<dbReference type="CDD" id="cd00038">
    <property type="entry name" value="CAP_ED"/>
    <property type="match status" value="1"/>
</dbReference>
<feature type="domain" description="Cyclic nucleotide-binding" evidence="4">
    <location>
        <begin position="28"/>
        <end position="102"/>
    </location>
</feature>
<dbReference type="SUPFAM" id="SSF51206">
    <property type="entry name" value="cAMP-binding domain-like"/>
    <property type="match status" value="1"/>
</dbReference>
<dbReference type="InterPro" id="IPR036388">
    <property type="entry name" value="WH-like_DNA-bd_sf"/>
</dbReference>
<dbReference type="PROSITE" id="PS51063">
    <property type="entry name" value="HTH_CRP_2"/>
    <property type="match status" value="1"/>
</dbReference>
<keyword evidence="7" id="KW-1185">Reference proteome</keyword>
<dbReference type="Proteomes" id="UP000095042">
    <property type="component" value="Unassembled WGS sequence"/>
</dbReference>
<sequence>MGFIRIPTEQLSNILPFPAEAQPPRNALLRSLPEDELARLFPLLDRVPLVPRRVLQHAGLPIEHLFFIEEGLVSVLAKVDDRNAAEVGLIGRDGVVGGTVLLGGEISDLTHFVQIGGSALRLSVEDVNRLAPELPGLTQALKGYLHVSLMQSSQSAACSLRHALLPRLARWLLMAHDRSDLDRLPVTQDLLARSLGVRRPTVSCAFKDLEQRGIFAKDRGVIRIKDRPSLERIACRCYRLMCAQADKWELSKAKRKVLIALSAFCAAAEVELLAG</sequence>
<name>A0A1E3WBL2_9HYPH</name>
<dbReference type="SUPFAM" id="SSF46785">
    <property type="entry name" value="Winged helix' DNA-binding domain"/>
    <property type="match status" value="1"/>
</dbReference>
<keyword evidence="3" id="KW-0804">Transcription</keyword>
<dbReference type="PANTHER" id="PTHR24567:SF74">
    <property type="entry name" value="HTH-TYPE TRANSCRIPTIONAL REGULATOR ARCR"/>
    <property type="match status" value="1"/>
</dbReference>
<gene>
    <name evidence="6" type="ORF">AUC71_10975</name>
</gene>
<accession>A0A1E3WBL2</accession>
<dbReference type="PROSITE" id="PS50042">
    <property type="entry name" value="CNMP_BINDING_3"/>
    <property type="match status" value="1"/>
</dbReference>
<organism evidence="6 7">
    <name type="scientific">Methyloceanibacter marginalis</name>
    <dbReference type="NCBI Taxonomy" id="1774971"/>
    <lineage>
        <taxon>Bacteria</taxon>
        <taxon>Pseudomonadati</taxon>
        <taxon>Pseudomonadota</taxon>
        <taxon>Alphaproteobacteria</taxon>
        <taxon>Hyphomicrobiales</taxon>
        <taxon>Hyphomicrobiaceae</taxon>
        <taxon>Methyloceanibacter</taxon>
    </lineage>
</organism>
<dbReference type="InterPro" id="IPR012318">
    <property type="entry name" value="HTH_CRP"/>
</dbReference>
<comment type="caution">
    <text evidence="6">The sequence shown here is derived from an EMBL/GenBank/DDBJ whole genome shotgun (WGS) entry which is preliminary data.</text>
</comment>
<dbReference type="Gene3D" id="1.10.10.10">
    <property type="entry name" value="Winged helix-like DNA-binding domain superfamily/Winged helix DNA-binding domain"/>
    <property type="match status" value="1"/>
</dbReference>
<dbReference type="InterPro" id="IPR018490">
    <property type="entry name" value="cNMP-bd_dom_sf"/>
</dbReference>
<evidence type="ECO:0000313" key="6">
    <source>
        <dbReference type="EMBL" id="ODS03195.1"/>
    </source>
</evidence>
<dbReference type="InterPro" id="IPR014710">
    <property type="entry name" value="RmlC-like_jellyroll"/>
</dbReference>
<dbReference type="SMART" id="SM00419">
    <property type="entry name" value="HTH_CRP"/>
    <property type="match status" value="1"/>
</dbReference>
<dbReference type="RefSeq" id="WP_069623608.1">
    <property type="nucleotide sequence ID" value="NZ_LPWD01000151.1"/>
</dbReference>
<dbReference type="EMBL" id="LPWD01000151">
    <property type="protein sequence ID" value="ODS03195.1"/>
    <property type="molecule type" value="Genomic_DNA"/>
</dbReference>
<dbReference type="InterPro" id="IPR036390">
    <property type="entry name" value="WH_DNA-bd_sf"/>
</dbReference>
<dbReference type="InterPro" id="IPR000595">
    <property type="entry name" value="cNMP-bd_dom"/>
</dbReference>
<evidence type="ECO:0000256" key="1">
    <source>
        <dbReference type="ARBA" id="ARBA00023015"/>
    </source>
</evidence>
<dbReference type="Gene3D" id="2.60.120.10">
    <property type="entry name" value="Jelly Rolls"/>
    <property type="match status" value="1"/>
</dbReference>
<protein>
    <recommendedName>
        <fullName evidence="8">HTH crp-type domain-containing protein</fullName>
    </recommendedName>
</protein>
<dbReference type="GO" id="GO:0005829">
    <property type="term" value="C:cytosol"/>
    <property type="evidence" value="ECO:0007669"/>
    <property type="project" value="TreeGrafter"/>
</dbReference>
<evidence type="ECO:0008006" key="8">
    <source>
        <dbReference type="Google" id="ProtNLM"/>
    </source>
</evidence>
<dbReference type="Pfam" id="PF13545">
    <property type="entry name" value="HTH_Crp_2"/>
    <property type="match status" value="1"/>
</dbReference>
<reference evidence="6 7" key="1">
    <citation type="journal article" date="2016" name="Environ. Microbiol.">
        <title>New Methyloceanibacter diversity from North Sea sediments includes methanotroph containing solely the soluble methane monooxygenase.</title>
        <authorList>
            <person name="Vekeman B."/>
            <person name="Kerckhof F.M."/>
            <person name="Cremers G."/>
            <person name="de Vos P."/>
            <person name="Vandamme P."/>
            <person name="Boon N."/>
            <person name="Op den Camp H.J."/>
            <person name="Heylen K."/>
        </authorList>
    </citation>
    <scope>NUCLEOTIDE SEQUENCE [LARGE SCALE GENOMIC DNA]</scope>
    <source>
        <strain evidence="6 7">R-67177</strain>
    </source>
</reference>
<keyword evidence="2" id="KW-0238">DNA-binding</keyword>
<evidence type="ECO:0000256" key="2">
    <source>
        <dbReference type="ARBA" id="ARBA00023125"/>
    </source>
</evidence>